<evidence type="ECO:0000313" key="3">
    <source>
        <dbReference type="Proteomes" id="UP001341281"/>
    </source>
</evidence>
<evidence type="ECO:0000259" key="1">
    <source>
        <dbReference type="Pfam" id="PF07727"/>
    </source>
</evidence>
<evidence type="ECO:0000313" key="2">
    <source>
        <dbReference type="EMBL" id="WVZ85687.1"/>
    </source>
</evidence>
<protein>
    <recommendedName>
        <fullName evidence="1">Reverse transcriptase Ty1/copia-type domain-containing protein</fullName>
    </recommendedName>
</protein>
<keyword evidence="3" id="KW-1185">Reference proteome</keyword>
<dbReference type="Proteomes" id="UP001341281">
    <property type="component" value="Chromosome 07"/>
</dbReference>
<dbReference type="AlphaFoldDB" id="A0AAQ3U861"/>
<sequence>MALWIATRLVGCSRVSLSALRVVEPRVFGPALHTVLSLALSRSWPVHQLYVKNAFLHGTLTETVYCSQPVGFVDPARP</sequence>
<organism evidence="2 3">
    <name type="scientific">Paspalum notatum var. saurae</name>
    <dbReference type="NCBI Taxonomy" id="547442"/>
    <lineage>
        <taxon>Eukaryota</taxon>
        <taxon>Viridiplantae</taxon>
        <taxon>Streptophyta</taxon>
        <taxon>Embryophyta</taxon>
        <taxon>Tracheophyta</taxon>
        <taxon>Spermatophyta</taxon>
        <taxon>Magnoliopsida</taxon>
        <taxon>Liliopsida</taxon>
        <taxon>Poales</taxon>
        <taxon>Poaceae</taxon>
        <taxon>PACMAD clade</taxon>
        <taxon>Panicoideae</taxon>
        <taxon>Andropogonodae</taxon>
        <taxon>Paspaleae</taxon>
        <taxon>Paspalinae</taxon>
        <taxon>Paspalum</taxon>
    </lineage>
</organism>
<dbReference type="Pfam" id="PF07727">
    <property type="entry name" value="RVT_2"/>
    <property type="match status" value="1"/>
</dbReference>
<accession>A0AAQ3U861</accession>
<feature type="domain" description="Reverse transcriptase Ty1/copia-type" evidence="1">
    <location>
        <begin position="32"/>
        <end position="73"/>
    </location>
</feature>
<name>A0AAQ3U861_PASNO</name>
<dbReference type="InterPro" id="IPR013103">
    <property type="entry name" value="RVT_2"/>
</dbReference>
<dbReference type="EMBL" id="CP144751">
    <property type="protein sequence ID" value="WVZ85687.1"/>
    <property type="molecule type" value="Genomic_DNA"/>
</dbReference>
<reference evidence="2 3" key="1">
    <citation type="submission" date="2024-02" db="EMBL/GenBank/DDBJ databases">
        <title>High-quality chromosome-scale genome assembly of Pensacola bahiagrass (Paspalum notatum Flugge var. saurae).</title>
        <authorList>
            <person name="Vega J.M."/>
            <person name="Podio M."/>
            <person name="Orjuela J."/>
            <person name="Siena L.A."/>
            <person name="Pessino S.C."/>
            <person name="Combes M.C."/>
            <person name="Mariac C."/>
            <person name="Albertini E."/>
            <person name="Pupilli F."/>
            <person name="Ortiz J.P.A."/>
            <person name="Leblanc O."/>
        </authorList>
    </citation>
    <scope>NUCLEOTIDE SEQUENCE [LARGE SCALE GENOMIC DNA]</scope>
    <source>
        <strain evidence="2">R1</strain>
        <tissue evidence="2">Leaf</tissue>
    </source>
</reference>
<gene>
    <name evidence="2" type="ORF">U9M48_032582</name>
</gene>
<proteinExistence type="predicted"/>